<dbReference type="SUPFAM" id="SSF46689">
    <property type="entry name" value="Homeodomain-like"/>
    <property type="match status" value="1"/>
</dbReference>
<sequence>MLKVRNTYSQRSQLYSLKHIGIEEPYIESLTSYLIRLSEAHQVYPSSLISYVIAPILNKEFLIYSTARGGNRFYDGAKTMNGFGGNALDMVGALEQLTKVQQLGILTFASIKEVIPLRYLLKKHLAWCPVCYEEQLNTGNAIYNLLLWSLEMVNTCPKHRCKLETECFLCHKKIPILHRKSQNGYCPYCNTWLGTEVKFNRFSDENDFDYKITLMAEQIIKNKEQIEILASKQHIIRNLTHLVDIYTEGNMQEFARNLNLAKTTLWDWCNGKVLPPLSRVLEICYLFNISPVSFYIEDISLNKEQIAFNTRAYSKDTKKREIKFDYDTALSILQKYAHHSNSTVSMNVLAKQLGYSKRTLYKHFPNLCKVISAKNTSVIKEKTTQVYVSNCLVIDQHVESLIQQGVYPSRRRVEEMANKPGLLKDKKLRDYFKELIGDKIYSG</sequence>
<organism evidence="2 3">
    <name type="scientific">Bacillus cereus</name>
    <dbReference type="NCBI Taxonomy" id="1396"/>
    <lineage>
        <taxon>Bacteria</taxon>
        <taxon>Bacillati</taxon>
        <taxon>Bacillota</taxon>
        <taxon>Bacilli</taxon>
        <taxon>Bacillales</taxon>
        <taxon>Bacillaceae</taxon>
        <taxon>Bacillus</taxon>
        <taxon>Bacillus cereus group</taxon>
    </lineage>
</organism>
<dbReference type="SUPFAM" id="SSF47413">
    <property type="entry name" value="lambda repressor-like DNA-binding domains"/>
    <property type="match status" value="1"/>
</dbReference>
<dbReference type="InterPro" id="IPR001387">
    <property type="entry name" value="Cro/C1-type_HTH"/>
</dbReference>
<gene>
    <name evidence="2" type="ORF">FHG65_08765</name>
</gene>
<dbReference type="PROSITE" id="PS50943">
    <property type="entry name" value="HTH_CROC1"/>
    <property type="match status" value="1"/>
</dbReference>
<dbReference type="CDD" id="cd00093">
    <property type="entry name" value="HTH_XRE"/>
    <property type="match status" value="1"/>
</dbReference>
<name>A0ABD7RKC9_BACCE</name>
<dbReference type="InterPro" id="IPR009057">
    <property type="entry name" value="Homeodomain-like_sf"/>
</dbReference>
<dbReference type="Gene3D" id="1.10.260.40">
    <property type="entry name" value="lambda repressor-like DNA-binding domains"/>
    <property type="match status" value="1"/>
</dbReference>
<dbReference type="Proteomes" id="UP000309400">
    <property type="component" value="Unassembled WGS sequence"/>
</dbReference>
<feature type="domain" description="HTH cro/C1-type" evidence="1">
    <location>
        <begin position="251"/>
        <end position="294"/>
    </location>
</feature>
<dbReference type="EMBL" id="VDDR01000003">
    <property type="protein sequence ID" value="TNC01024.1"/>
    <property type="molecule type" value="Genomic_DNA"/>
</dbReference>
<proteinExistence type="predicted"/>
<dbReference type="RefSeq" id="WP_139019793.1">
    <property type="nucleotide sequence ID" value="NZ_VDDR01000003.1"/>
</dbReference>
<dbReference type="InterPro" id="IPR010982">
    <property type="entry name" value="Lambda_DNA-bd_dom_sf"/>
</dbReference>
<dbReference type="AlphaFoldDB" id="A0ABD7RKC9"/>
<dbReference type="InterPro" id="IPR009492">
    <property type="entry name" value="TniQ"/>
</dbReference>
<accession>A0ABD7RKC9</accession>
<evidence type="ECO:0000313" key="2">
    <source>
        <dbReference type="EMBL" id="TNC01024.1"/>
    </source>
</evidence>
<evidence type="ECO:0000313" key="3">
    <source>
        <dbReference type="Proteomes" id="UP000309400"/>
    </source>
</evidence>
<reference evidence="2 3" key="1">
    <citation type="submission" date="2019-06" db="EMBL/GenBank/DDBJ databases">
        <title>Biocontrol Bacillus strains from Vietnam.</title>
        <authorList>
            <person name="Borriss R."/>
            <person name="Lasch P."/>
            <person name="Thanh Tam L.T."/>
        </authorList>
    </citation>
    <scope>NUCLEOTIDE SEQUENCE [LARGE SCALE GENOMIC DNA]</scope>
    <source>
        <strain evidence="2 3">A8</strain>
    </source>
</reference>
<protein>
    <submittedName>
        <fullName evidence="2">TetR family transcriptional regulator</fullName>
    </submittedName>
</protein>
<evidence type="ECO:0000259" key="1">
    <source>
        <dbReference type="PROSITE" id="PS50943"/>
    </source>
</evidence>
<comment type="caution">
    <text evidence="2">The sequence shown here is derived from an EMBL/GenBank/DDBJ whole genome shotgun (WGS) entry which is preliminary data.</text>
</comment>
<dbReference type="Pfam" id="PF06527">
    <property type="entry name" value="TniQ"/>
    <property type="match status" value="1"/>
</dbReference>